<gene>
    <name evidence="2" type="ORF">CLBCK_18880</name>
</gene>
<keyword evidence="1" id="KW-0812">Transmembrane</keyword>
<dbReference type="Proteomes" id="UP000190973">
    <property type="component" value="Unassembled WGS sequence"/>
</dbReference>
<comment type="caution">
    <text evidence="2">The sequence shown here is derived from an EMBL/GenBank/DDBJ whole genome shotgun (WGS) entry which is preliminary data.</text>
</comment>
<feature type="transmembrane region" description="Helical" evidence="1">
    <location>
        <begin position="69"/>
        <end position="94"/>
    </location>
</feature>
<evidence type="ECO:0000313" key="2">
    <source>
        <dbReference type="EMBL" id="OOM62185.1"/>
    </source>
</evidence>
<dbReference type="EMBL" id="LZZI01000026">
    <property type="protein sequence ID" value="OOM62185.1"/>
    <property type="molecule type" value="Genomic_DNA"/>
</dbReference>
<name>A0A1S8SAE2_CLOBE</name>
<organism evidence="2 3">
    <name type="scientific">Clostridium beijerinckii</name>
    <name type="common">Clostridium MP</name>
    <dbReference type="NCBI Taxonomy" id="1520"/>
    <lineage>
        <taxon>Bacteria</taxon>
        <taxon>Bacillati</taxon>
        <taxon>Bacillota</taxon>
        <taxon>Clostridia</taxon>
        <taxon>Eubacteriales</taxon>
        <taxon>Clostridiaceae</taxon>
        <taxon>Clostridium</taxon>
    </lineage>
</organism>
<keyword evidence="1" id="KW-0472">Membrane</keyword>
<proteinExistence type="predicted"/>
<sequence length="157" mass="17976">MAAKENSVDDKIKNFGFDFSDKETNANDQSDIKLDDEDEESRAKINTLLDCIANTFPVEEQLNGTLKKWFSIFILIILLILSIVISAVVILEGFKLYGFDLEEWTLRLFVSGVFLEIIVLIKIMINSLFPKDDRKLYLDFIKECAIGNDGTNKKKRT</sequence>
<dbReference type="RefSeq" id="WP_077838523.1">
    <property type="nucleotide sequence ID" value="NZ_JABTAE010000001.1"/>
</dbReference>
<feature type="transmembrane region" description="Helical" evidence="1">
    <location>
        <begin position="106"/>
        <end position="125"/>
    </location>
</feature>
<evidence type="ECO:0008006" key="4">
    <source>
        <dbReference type="Google" id="ProtNLM"/>
    </source>
</evidence>
<accession>A0A1S8SAE2</accession>
<keyword evidence="1" id="KW-1133">Transmembrane helix</keyword>
<evidence type="ECO:0000313" key="3">
    <source>
        <dbReference type="Proteomes" id="UP000190973"/>
    </source>
</evidence>
<evidence type="ECO:0000256" key="1">
    <source>
        <dbReference type="SAM" id="Phobius"/>
    </source>
</evidence>
<reference evidence="2 3" key="1">
    <citation type="submission" date="2016-05" db="EMBL/GenBank/DDBJ databases">
        <title>Microbial solvent formation.</title>
        <authorList>
            <person name="Poehlein A."/>
            <person name="Montoya Solano J.D."/>
            <person name="Flitsch S."/>
            <person name="Krabben P."/>
            <person name="Duerre P."/>
            <person name="Daniel R."/>
        </authorList>
    </citation>
    <scope>NUCLEOTIDE SEQUENCE [LARGE SCALE GENOMIC DNA]</scope>
    <source>
        <strain evidence="2 3">DSM 53</strain>
    </source>
</reference>
<dbReference type="AlphaFoldDB" id="A0A1S8SAE2"/>
<protein>
    <recommendedName>
        <fullName evidence="4">Transmembrane protein</fullName>
    </recommendedName>
</protein>